<accession>A0A7C0ZET1</accession>
<dbReference type="InterPro" id="IPR036283">
    <property type="entry name" value="NOB1_Zf-like_sf"/>
</dbReference>
<evidence type="ECO:0000313" key="2">
    <source>
        <dbReference type="EMBL" id="HDI83241.1"/>
    </source>
</evidence>
<evidence type="ECO:0000259" key="1">
    <source>
        <dbReference type="Pfam" id="PF12773"/>
    </source>
</evidence>
<name>A0A7C0ZET1_UNCW3</name>
<sequence>MNHMKRYALCPVCNFFVPAESEEQFCPICGAKLIRECLHCGKPITNPYDRFCPFCGEPYRKKHSRGKSKGKNL</sequence>
<protein>
    <recommendedName>
        <fullName evidence="1">DZANK-type domain-containing protein</fullName>
    </recommendedName>
</protein>
<reference evidence="2" key="1">
    <citation type="journal article" date="2020" name="mSystems">
        <title>Genome- and Community-Level Interaction Insights into Carbon Utilization and Element Cycling Functions of Hydrothermarchaeota in Hydrothermal Sediment.</title>
        <authorList>
            <person name="Zhou Z."/>
            <person name="Liu Y."/>
            <person name="Xu W."/>
            <person name="Pan J."/>
            <person name="Luo Z.H."/>
            <person name="Li M."/>
        </authorList>
    </citation>
    <scope>NUCLEOTIDE SEQUENCE [LARGE SCALE GENOMIC DNA]</scope>
    <source>
        <strain evidence="2">HyVt-102</strain>
    </source>
</reference>
<dbReference type="EMBL" id="DQWE01000266">
    <property type="protein sequence ID" value="HDI83241.1"/>
    <property type="molecule type" value="Genomic_DNA"/>
</dbReference>
<dbReference type="Pfam" id="PF12773">
    <property type="entry name" value="DZR"/>
    <property type="match status" value="1"/>
</dbReference>
<dbReference type="Proteomes" id="UP000885847">
    <property type="component" value="Unassembled WGS sequence"/>
</dbReference>
<dbReference type="SUPFAM" id="SSF144206">
    <property type="entry name" value="NOB1 zinc finger-like"/>
    <property type="match status" value="1"/>
</dbReference>
<proteinExistence type="predicted"/>
<dbReference type="InterPro" id="IPR025874">
    <property type="entry name" value="DZR"/>
</dbReference>
<organism evidence="2">
    <name type="scientific">candidate division WOR-3 bacterium</name>
    <dbReference type="NCBI Taxonomy" id="2052148"/>
    <lineage>
        <taxon>Bacteria</taxon>
        <taxon>Bacteria division WOR-3</taxon>
    </lineage>
</organism>
<comment type="caution">
    <text evidence="2">The sequence shown here is derived from an EMBL/GenBank/DDBJ whole genome shotgun (WGS) entry which is preliminary data.</text>
</comment>
<dbReference type="AlphaFoldDB" id="A0A7C0ZET1"/>
<gene>
    <name evidence="2" type="ORF">ENF18_05570</name>
</gene>
<feature type="domain" description="DZANK-type" evidence="1">
    <location>
        <begin position="10"/>
        <end position="56"/>
    </location>
</feature>